<evidence type="ECO:0000313" key="1">
    <source>
        <dbReference type="EMBL" id="VDZ56800.1"/>
    </source>
</evidence>
<dbReference type="PANTHER" id="PTHR35145:SF3">
    <property type="entry name" value="CYTOPLASMIC PROTEIN"/>
    <property type="match status" value="1"/>
</dbReference>
<dbReference type="RefSeq" id="WP_004958006.1">
    <property type="nucleotide sequence ID" value="NZ_JAEKCK010000012.1"/>
</dbReference>
<dbReference type="Pfam" id="PF04237">
    <property type="entry name" value="YjbR"/>
    <property type="match status" value="1"/>
</dbReference>
<accession>A0A3S5D7A1</accession>
<dbReference type="PANTHER" id="PTHR35145">
    <property type="entry name" value="CYTOPLASMIC PROTEIN-RELATED"/>
    <property type="match status" value="1"/>
</dbReference>
<dbReference type="InterPro" id="IPR058532">
    <property type="entry name" value="YjbR/MT2646/Rv2570-like"/>
</dbReference>
<gene>
    <name evidence="1" type="primary">yjbR</name>
    <name evidence="1" type="ORF">NCTC11214_02227</name>
</gene>
<dbReference type="AlphaFoldDB" id="A0A3S5D7A1"/>
<protein>
    <submittedName>
        <fullName evidence="1">Uncharacterized protein conserved in bacteria</fullName>
    </submittedName>
</protein>
<dbReference type="Gene3D" id="3.90.1150.30">
    <property type="match status" value="1"/>
</dbReference>
<proteinExistence type="predicted"/>
<reference evidence="1 2" key="1">
    <citation type="submission" date="2018-12" db="EMBL/GenBank/DDBJ databases">
        <authorList>
            <consortium name="Pathogen Informatics"/>
        </authorList>
    </citation>
    <scope>NUCLEOTIDE SEQUENCE [LARGE SCALE GENOMIC DNA]</scope>
    <source>
        <strain evidence="1 2">NCTC11214</strain>
    </source>
</reference>
<dbReference type="KEGG" id="sof:NCTC11214_02227"/>
<sequence>MNQSALLQYCMAKPGAEQSDRNQWQASQVKVGEVMFAMVLDLDGRPALAVKSSPEQAESLREKHPEIVPCEHLNKAHWNAVFLDGKLPDSQFYTLIDGSYQLALEGLSDQVRQELRA</sequence>
<dbReference type="Proteomes" id="UP000281391">
    <property type="component" value="Chromosome"/>
</dbReference>
<organism evidence="1 2">
    <name type="scientific">Serratia odorifera</name>
    <dbReference type="NCBI Taxonomy" id="618"/>
    <lineage>
        <taxon>Bacteria</taxon>
        <taxon>Pseudomonadati</taxon>
        <taxon>Pseudomonadota</taxon>
        <taxon>Gammaproteobacteria</taxon>
        <taxon>Enterobacterales</taxon>
        <taxon>Yersiniaceae</taxon>
        <taxon>Serratia</taxon>
    </lineage>
</organism>
<dbReference type="InterPro" id="IPR038056">
    <property type="entry name" value="YjbR-like_sf"/>
</dbReference>
<dbReference type="SUPFAM" id="SSF142906">
    <property type="entry name" value="YjbR-like"/>
    <property type="match status" value="1"/>
</dbReference>
<dbReference type="InterPro" id="IPR007351">
    <property type="entry name" value="YjbR"/>
</dbReference>
<name>A0A3S5D7A1_SEROD</name>
<evidence type="ECO:0000313" key="2">
    <source>
        <dbReference type="Proteomes" id="UP000281391"/>
    </source>
</evidence>
<dbReference type="EMBL" id="LR134117">
    <property type="protein sequence ID" value="VDZ56800.1"/>
    <property type="molecule type" value="Genomic_DNA"/>
</dbReference>